<dbReference type="EMBL" id="DYVX01000013">
    <property type="protein sequence ID" value="HJF91119.1"/>
    <property type="molecule type" value="Genomic_DNA"/>
</dbReference>
<feature type="chain" id="PRO_5036918634" evidence="1">
    <location>
        <begin position="24"/>
        <end position="525"/>
    </location>
</feature>
<evidence type="ECO:0000313" key="4">
    <source>
        <dbReference type="Proteomes" id="UP000717835"/>
    </source>
</evidence>
<comment type="caution">
    <text evidence="3">The sequence shown here is derived from an EMBL/GenBank/DDBJ whole genome shotgun (WGS) entry which is preliminary data.</text>
</comment>
<dbReference type="SUPFAM" id="SSF49265">
    <property type="entry name" value="Fibronectin type III"/>
    <property type="match status" value="1"/>
</dbReference>
<dbReference type="InterPro" id="IPR011050">
    <property type="entry name" value="Pectin_lyase_fold/virulence"/>
</dbReference>
<dbReference type="InterPro" id="IPR033427">
    <property type="entry name" value="DUF5123"/>
</dbReference>
<gene>
    <name evidence="3" type="ORF">K8W02_01835</name>
</gene>
<dbReference type="AlphaFoldDB" id="A0A921LB66"/>
<reference evidence="3" key="2">
    <citation type="submission" date="2021-09" db="EMBL/GenBank/DDBJ databases">
        <authorList>
            <person name="Gilroy R."/>
        </authorList>
    </citation>
    <scope>NUCLEOTIDE SEQUENCE</scope>
    <source>
        <strain evidence="3">CHK55-1828</strain>
    </source>
</reference>
<feature type="domain" description="Fibronectin type-III" evidence="2">
    <location>
        <begin position="41"/>
        <end position="137"/>
    </location>
</feature>
<keyword evidence="1" id="KW-0732">Signal</keyword>
<feature type="signal peptide" evidence="1">
    <location>
        <begin position="1"/>
        <end position="23"/>
    </location>
</feature>
<dbReference type="InterPro" id="IPR032530">
    <property type="entry name" value="DUF4957"/>
</dbReference>
<accession>A0A921LB66</accession>
<evidence type="ECO:0000313" key="3">
    <source>
        <dbReference type="EMBL" id="HJF91119.1"/>
    </source>
</evidence>
<dbReference type="SMART" id="SM00060">
    <property type="entry name" value="FN3"/>
    <property type="match status" value="2"/>
</dbReference>
<dbReference type="Gene3D" id="2.60.40.10">
    <property type="entry name" value="Immunoglobulins"/>
    <property type="match status" value="1"/>
</dbReference>
<proteinExistence type="predicted"/>
<evidence type="ECO:0000259" key="2">
    <source>
        <dbReference type="PROSITE" id="PS50853"/>
    </source>
</evidence>
<sequence length="525" mass="56552">MNKILKRISYTLGMCALAFTAVSCDDEAEELTSVEYDRLFAPTELEIRIQDRTNIRASWGCLSDANAQSYTIELFADDPNMACEGTATETYTDIKENPYVITGLAGETTYSFRIKAVGESKESNWTTTVFTTEAEQIFQSVSDADITATSVTLRWVAGEEASTITVTPTQEGSTAASVTYTVTAEDIANGYATIVGLTPETDYEAVLKLDNRTRGTVEFTTSIDTGGMTLVAEGDDLVAAIEADQGAGLFLTGSTYEMGNYTLTKAIAIAAAPTNKPAIHGRFVIGSAIGSLTLTNLIFDGQGDTDNILELKSADANLGTLTIEGCEIRNMGKHIMYNNAKGTFGNIVINNCIIDGIDNGGGDGFDLRGGALQSLTVSNTTISNGVRTLLRCQVASTTNVTFQNCTFYNICTLDNSNNNGLFQMDKTDESSLLTVKNCLFYGIGTANPSATESGSWGRSSKFKASAKYSNNYYYNCPNLWASLYKDDHSAVATEADPGFADAANGDFTISNEDMIYYQVGDPRWY</sequence>
<dbReference type="Gene3D" id="2.160.20.10">
    <property type="entry name" value="Single-stranded right-handed beta-helix, Pectin lyase-like"/>
    <property type="match status" value="1"/>
</dbReference>
<dbReference type="InterPro" id="IPR036116">
    <property type="entry name" value="FN3_sf"/>
</dbReference>
<protein>
    <submittedName>
        <fullName evidence="3">Fibronectin type III domain-containing protein</fullName>
    </submittedName>
</protein>
<dbReference type="Proteomes" id="UP000717835">
    <property type="component" value="Unassembled WGS sequence"/>
</dbReference>
<dbReference type="PROSITE" id="PS50853">
    <property type="entry name" value="FN3"/>
    <property type="match status" value="1"/>
</dbReference>
<dbReference type="CDD" id="cd00063">
    <property type="entry name" value="FN3"/>
    <property type="match status" value="1"/>
</dbReference>
<name>A0A921LB66_9BACT</name>
<dbReference type="SUPFAM" id="SSF51126">
    <property type="entry name" value="Pectin lyase-like"/>
    <property type="match status" value="1"/>
</dbReference>
<dbReference type="InterPro" id="IPR012334">
    <property type="entry name" value="Pectin_lyas_fold"/>
</dbReference>
<evidence type="ECO:0000256" key="1">
    <source>
        <dbReference type="SAM" id="SignalP"/>
    </source>
</evidence>
<organism evidence="3 4">
    <name type="scientific">Mediterranea massiliensis</name>
    <dbReference type="NCBI Taxonomy" id="1841865"/>
    <lineage>
        <taxon>Bacteria</taxon>
        <taxon>Pseudomonadati</taxon>
        <taxon>Bacteroidota</taxon>
        <taxon>Bacteroidia</taxon>
        <taxon>Bacteroidales</taxon>
        <taxon>Bacteroidaceae</taxon>
        <taxon>Mediterranea</taxon>
    </lineage>
</organism>
<dbReference type="RefSeq" id="WP_276825811.1">
    <property type="nucleotide sequence ID" value="NZ_DYVX01000013.1"/>
</dbReference>
<dbReference type="Pfam" id="PF17161">
    <property type="entry name" value="DUF5123"/>
    <property type="match status" value="1"/>
</dbReference>
<reference evidence="3" key="1">
    <citation type="journal article" date="2021" name="PeerJ">
        <title>Extensive microbial diversity within the chicken gut microbiome revealed by metagenomics and culture.</title>
        <authorList>
            <person name="Gilroy R."/>
            <person name="Ravi A."/>
            <person name="Getino M."/>
            <person name="Pursley I."/>
            <person name="Horton D.L."/>
            <person name="Alikhan N.F."/>
            <person name="Baker D."/>
            <person name="Gharbi K."/>
            <person name="Hall N."/>
            <person name="Watson M."/>
            <person name="Adriaenssens E.M."/>
            <person name="Foster-Nyarko E."/>
            <person name="Jarju S."/>
            <person name="Secka A."/>
            <person name="Antonio M."/>
            <person name="Oren A."/>
            <person name="Chaudhuri R.R."/>
            <person name="La Ragione R."/>
            <person name="Hildebrand F."/>
            <person name="Pallen M.J."/>
        </authorList>
    </citation>
    <scope>NUCLEOTIDE SEQUENCE</scope>
    <source>
        <strain evidence="3">CHK55-1828</strain>
    </source>
</reference>
<dbReference type="PROSITE" id="PS51257">
    <property type="entry name" value="PROKAR_LIPOPROTEIN"/>
    <property type="match status" value="1"/>
</dbReference>
<dbReference type="Pfam" id="PF16318">
    <property type="entry name" value="DUF4957"/>
    <property type="match status" value="1"/>
</dbReference>
<dbReference type="InterPro" id="IPR003961">
    <property type="entry name" value="FN3_dom"/>
</dbReference>
<dbReference type="InterPro" id="IPR013783">
    <property type="entry name" value="Ig-like_fold"/>
</dbReference>